<reference evidence="2 3" key="1">
    <citation type="submission" date="2017-02" db="EMBL/GenBank/DDBJ databases">
        <title>Complete genome sequences of Mycobacterium kansasii strains isolated from rhesus macaques.</title>
        <authorList>
            <person name="Panda A."/>
            <person name="Nagaraj S."/>
            <person name="Zhao X."/>
            <person name="Tettelin H."/>
            <person name="Detolla L.J."/>
        </authorList>
    </citation>
    <scope>NUCLEOTIDE SEQUENCE [LARGE SCALE GENOMIC DNA]</scope>
    <source>
        <strain evidence="2 3">11-3813</strain>
    </source>
</reference>
<name>A0A1V3XTZ2_MYCKA</name>
<dbReference type="EMBL" id="MVBM01000001">
    <property type="protein sequence ID" value="OOK81991.1"/>
    <property type="molecule type" value="Genomic_DNA"/>
</dbReference>
<feature type="region of interest" description="Disordered" evidence="1">
    <location>
        <begin position="1"/>
        <end position="58"/>
    </location>
</feature>
<dbReference type="AlphaFoldDB" id="A0A1V3XTZ2"/>
<dbReference type="Proteomes" id="UP000189229">
    <property type="component" value="Unassembled WGS sequence"/>
</dbReference>
<gene>
    <name evidence="2" type="ORF">BZL30_0159</name>
</gene>
<accession>A0A1V3XTZ2</accession>
<evidence type="ECO:0000313" key="2">
    <source>
        <dbReference type="EMBL" id="OOK81991.1"/>
    </source>
</evidence>
<organism evidence="2 3">
    <name type="scientific">Mycobacterium kansasii</name>
    <dbReference type="NCBI Taxonomy" id="1768"/>
    <lineage>
        <taxon>Bacteria</taxon>
        <taxon>Bacillati</taxon>
        <taxon>Actinomycetota</taxon>
        <taxon>Actinomycetes</taxon>
        <taxon>Mycobacteriales</taxon>
        <taxon>Mycobacteriaceae</taxon>
        <taxon>Mycobacterium</taxon>
    </lineage>
</organism>
<sequence length="92" mass="9419">MRHKRIGGRHARRALPFRRHDSDGISAPSHNRPGQAVAAGHTQVAGEPGVAARTTGSATGAALPAQRQIAALAYGAPVDAFPPLPPLPPAPP</sequence>
<protein>
    <submittedName>
        <fullName evidence="2">Uncharacterized protein</fullName>
    </submittedName>
</protein>
<evidence type="ECO:0000313" key="3">
    <source>
        <dbReference type="Proteomes" id="UP000189229"/>
    </source>
</evidence>
<feature type="compositionally biased region" description="Low complexity" evidence="1">
    <location>
        <begin position="49"/>
        <end position="58"/>
    </location>
</feature>
<comment type="caution">
    <text evidence="2">The sequence shown here is derived from an EMBL/GenBank/DDBJ whole genome shotgun (WGS) entry which is preliminary data.</text>
</comment>
<feature type="compositionally biased region" description="Basic residues" evidence="1">
    <location>
        <begin position="1"/>
        <end position="17"/>
    </location>
</feature>
<proteinExistence type="predicted"/>
<evidence type="ECO:0000256" key="1">
    <source>
        <dbReference type="SAM" id="MobiDB-lite"/>
    </source>
</evidence>